<gene>
    <name evidence="2" type="ORF">KIL84_002435</name>
</gene>
<reference evidence="2" key="1">
    <citation type="submission" date="2021-09" db="EMBL/GenBank/DDBJ databases">
        <title>The genome of Mauremys mutica provides insights into the evolution of semi-aquatic lifestyle.</title>
        <authorList>
            <person name="Gong S."/>
            <person name="Gao Y."/>
        </authorList>
    </citation>
    <scope>NUCLEOTIDE SEQUENCE</scope>
    <source>
        <strain evidence="2">MM-2020</strain>
        <tissue evidence="2">Muscle</tissue>
    </source>
</reference>
<name>A0A9D3X6T2_9SAUR</name>
<accession>A0A9D3X6T2</accession>
<evidence type="ECO:0000256" key="1">
    <source>
        <dbReference type="SAM" id="MobiDB-lite"/>
    </source>
</evidence>
<proteinExistence type="predicted"/>
<keyword evidence="3" id="KW-1185">Reference proteome</keyword>
<organism evidence="2 3">
    <name type="scientific">Mauremys mutica</name>
    <name type="common">yellowpond turtle</name>
    <dbReference type="NCBI Taxonomy" id="74926"/>
    <lineage>
        <taxon>Eukaryota</taxon>
        <taxon>Metazoa</taxon>
        <taxon>Chordata</taxon>
        <taxon>Craniata</taxon>
        <taxon>Vertebrata</taxon>
        <taxon>Euteleostomi</taxon>
        <taxon>Archelosauria</taxon>
        <taxon>Testudinata</taxon>
        <taxon>Testudines</taxon>
        <taxon>Cryptodira</taxon>
        <taxon>Durocryptodira</taxon>
        <taxon>Testudinoidea</taxon>
        <taxon>Geoemydidae</taxon>
        <taxon>Geoemydinae</taxon>
        <taxon>Mauremys</taxon>
    </lineage>
</organism>
<feature type="region of interest" description="Disordered" evidence="1">
    <location>
        <begin position="1"/>
        <end position="24"/>
    </location>
</feature>
<evidence type="ECO:0000313" key="2">
    <source>
        <dbReference type="EMBL" id="KAH1174291.1"/>
    </source>
</evidence>
<protein>
    <submittedName>
        <fullName evidence="2">Uncharacterized protein</fullName>
    </submittedName>
</protein>
<dbReference type="Proteomes" id="UP000827986">
    <property type="component" value="Unassembled WGS sequence"/>
</dbReference>
<evidence type="ECO:0000313" key="3">
    <source>
        <dbReference type="Proteomes" id="UP000827986"/>
    </source>
</evidence>
<dbReference type="EMBL" id="JAHDVG010000480">
    <property type="protein sequence ID" value="KAH1174291.1"/>
    <property type="molecule type" value="Genomic_DNA"/>
</dbReference>
<comment type="caution">
    <text evidence="2">The sequence shown here is derived from an EMBL/GenBank/DDBJ whole genome shotgun (WGS) entry which is preliminary data.</text>
</comment>
<sequence>MAPLAPKEPEGPKITVPSPRPCASTSSWPRLTAAPPPVPLLLSLSAPLSFRSDLSLPLPVSLLSHLSLPHIPLSRNPPCLYSPSHLYPCALSSAPICSICFDPKVSPPSPPATQC</sequence>
<dbReference type="AlphaFoldDB" id="A0A9D3X6T2"/>